<evidence type="ECO:0000256" key="2">
    <source>
        <dbReference type="SAM" id="MobiDB-lite"/>
    </source>
</evidence>
<feature type="compositionally biased region" description="Basic and acidic residues" evidence="2">
    <location>
        <begin position="1261"/>
        <end position="1275"/>
    </location>
</feature>
<dbReference type="Gene3D" id="2.180.10.10">
    <property type="entry name" value="RHS repeat-associated core"/>
    <property type="match status" value="1"/>
</dbReference>
<dbReference type="NCBIfam" id="TIGR03696">
    <property type="entry name" value="Rhs_assc_core"/>
    <property type="match status" value="1"/>
</dbReference>
<keyword evidence="5" id="KW-1185">Reference proteome</keyword>
<dbReference type="RefSeq" id="WP_316025262.1">
    <property type="nucleotide sequence ID" value="NZ_JAWDIO010000002.1"/>
</dbReference>
<proteinExistence type="predicted"/>
<sequence>MSYILSSDGRRIDFTYQNSAHPKYVTSAIINGRQWHYHYSGSSLTSITRPDGKSWQFSMGMLGTVQPRNLHGSCTPGSAGRSFNVSITHPNGLVGTFNIRDTLHGRSNVPRQIATIKGKKDMTRCDSSLSIRSKELSGPGISNYVWQYSYSSNHGAWDSGNQASTDLSYSAIDKNNIYRSIPSTANTKHNKTTTVIAPDNSKTVYFYNRDYTSFKEGSLVAIDKYDTDSRLMVRTEMTLTKGQRIGLTGMKNDNHQPLHYRINETQSKRYVYDSGVQTYTTIYSGFDIYGYSAIAAESNNFNGKTRYTKQTYLNDTINWLIGLPQKTYVSATSTFSSSPTTETIYHSATGSYKSLPYEQRSFGRWYKRNTSYHTSGSSKGLPNKVTYNGTNRWKYYSNYKRGIAQTIRTPQSLSTASQYTYKVVDNNGWVIEQRDFLNKCVNYGYDSLGRLTLVDPCDNYWLSTTISYATTSSSEGLTGVSSGMTKQTVTKGNYQKITYYDGLLRPVMSKEWDKSLSSTARFSRYTYDAFSRPKYQSLVSASSARPYGVNTTYDGLGRPKTADNNTTSGMINYRYLSNNRVQISDNKNNITTTTYLAYGAPAQSMATYIASPESVTTAINYNIYGNITSVTQGGQTEYRAYDSYQQLCKVNRNDVGRTAYQYDALGQLSWQATGNSVSTSNTACDTSVSATDKATFAYDNLGNVKAISFGDSSPDQTYVYDKNSRLAMLTAGNVVTAYEYNSENMIEKETLSLDGESFVLDYIYNSTGNLTNTIYPSGTNIGYAPNALGQAKQVGSYATNALYHANGMVKSHSYGNGFAHTSTQKTSGLPNTFYDKRSSTYALNHGFTYDANNNVTFLDDKVNNAYDLRLTFDGLDRLNNITDSYLGTGDVNYDTLGNITYYKLGNQTIHYYYNSNKQLDYTTGSKSYSFTYDDKGNVTDNGTRTFAYNTANQMVQSDGYLYTYDGNNKRVKEHGSNGLSYSFYASNGKLMYRKANNQHIDYYYLGGKLVANKKASTVTYLHSDYLGSTAAESNSAGTVTDRMHYQPFGESIETPKDDVGYTGHKFDTDLGLSYMQARYYDPVIGRFYSNDPVGTLGHFSQGNIHGFNRYAYANNNPYKYTDPDGKFALPLLFTPPALAAMGKAVAYVSSAAAVAWAGSEAINAYNESADPVDGIKEGKSPAKGDAGDKGQLEGANGMDGALEDLGSIPLEEGSEWSSPDGSRQGGTMSDGSGRKVNVHPSGGGDSYPQGTPTLEVQKPNGKTEVKIRYPEDESN</sequence>
<name>A0ABU3SUB9_9ALTE</name>
<keyword evidence="1" id="KW-0677">Repeat</keyword>
<accession>A0ABU3SUB9</accession>
<feature type="region of interest" description="Disordered" evidence="2">
    <location>
        <begin position="1170"/>
        <end position="1275"/>
    </location>
</feature>
<reference evidence="4 5" key="1">
    <citation type="submission" date="2023-10" db="EMBL/GenBank/DDBJ databases">
        <title>Glaciecola aquimarina strain GGW-M5 nov., isolated from a coastal seawater.</title>
        <authorList>
            <person name="Bayburt H."/>
            <person name="Kim J.M."/>
            <person name="Choi B.J."/>
            <person name="Jeon C.O."/>
        </authorList>
    </citation>
    <scope>NUCLEOTIDE SEQUENCE [LARGE SCALE GENOMIC DNA]</scope>
    <source>
        <strain evidence="4 5">KCTC 32108</strain>
    </source>
</reference>
<dbReference type="InterPro" id="IPR050708">
    <property type="entry name" value="T6SS_VgrG/RHS"/>
</dbReference>
<evidence type="ECO:0000256" key="1">
    <source>
        <dbReference type="ARBA" id="ARBA00022737"/>
    </source>
</evidence>
<evidence type="ECO:0000259" key="3">
    <source>
        <dbReference type="Pfam" id="PF25023"/>
    </source>
</evidence>
<dbReference type="Proteomes" id="UP001247805">
    <property type="component" value="Unassembled WGS sequence"/>
</dbReference>
<dbReference type="PANTHER" id="PTHR32305:SF15">
    <property type="entry name" value="PROTEIN RHSA-RELATED"/>
    <property type="match status" value="1"/>
</dbReference>
<dbReference type="InterPro" id="IPR022385">
    <property type="entry name" value="Rhs_assc_core"/>
</dbReference>
<feature type="compositionally biased region" description="Polar residues" evidence="2">
    <location>
        <begin position="1215"/>
        <end position="1230"/>
    </location>
</feature>
<feature type="compositionally biased region" description="Basic and acidic residues" evidence="2">
    <location>
        <begin position="1173"/>
        <end position="1191"/>
    </location>
</feature>
<organism evidence="4 5">
    <name type="scientific">Paraglaciecola aquimarina</name>
    <dbReference type="NCBI Taxonomy" id="1235557"/>
    <lineage>
        <taxon>Bacteria</taxon>
        <taxon>Pseudomonadati</taxon>
        <taxon>Pseudomonadota</taxon>
        <taxon>Gammaproteobacteria</taxon>
        <taxon>Alteromonadales</taxon>
        <taxon>Alteromonadaceae</taxon>
        <taxon>Paraglaciecola</taxon>
    </lineage>
</organism>
<feature type="domain" description="Teneurin-like YD-shell" evidence="3">
    <location>
        <begin position="1002"/>
        <end position="1117"/>
    </location>
</feature>
<dbReference type="PANTHER" id="PTHR32305">
    <property type="match status" value="1"/>
</dbReference>
<dbReference type="Pfam" id="PF25023">
    <property type="entry name" value="TEN_YD-shell"/>
    <property type="match status" value="1"/>
</dbReference>
<gene>
    <name evidence="4" type="ORF">RS130_06390</name>
</gene>
<comment type="caution">
    <text evidence="4">The sequence shown here is derived from an EMBL/GenBank/DDBJ whole genome shotgun (WGS) entry which is preliminary data.</text>
</comment>
<evidence type="ECO:0000313" key="4">
    <source>
        <dbReference type="EMBL" id="MDU0353604.1"/>
    </source>
</evidence>
<dbReference type="InterPro" id="IPR056823">
    <property type="entry name" value="TEN-like_YD-shell"/>
</dbReference>
<protein>
    <submittedName>
        <fullName evidence="4">RHS repeat-associated core domain-containing protein</fullName>
    </submittedName>
</protein>
<evidence type="ECO:0000313" key="5">
    <source>
        <dbReference type="Proteomes" id="UP001247805"/>
    </source>
</evidence>
<dbReference type="EMBL" id="JAWDIO010000002">
    <property type="protein sequence ID" value="MDU0353604.1"/>
    <property type="molecule type" value="Genomic_DNA"/>
</dbReference>